<feature type="region of interest" description="Disordered" evidence="1">
    <location>
        <begin position="1"/>
        <end position="107"/>
    </location>
</feature>
<feature type="compositionally biased region" description="Polar residues" evidence="1">
    <location>
        <begin position="36"/>
        <end position="45"/>
    </location>
</feature>
<feature type="compositionally biased region" description="Low complexity" evidence="1">
    <location>
        <begin position="64"/>
        <end position="76"/>
    </location>
</feature>
<sequence>MFSAAAKRRRGDEGPEEVNMGAADASAADDDFAASTRTSNNNTLRYRSISLPGVTHHGDSSRASTSSMTLLSPTSHTRPDDTDPRSAPTSPARMPAPEGAKAQEPVQAFYKPNNPYLRMYVAGSNIPMVMYPRGSTVTQVRFKPSKDQ</sequence>
<evidence type="ECO:0000256" key="1">
    <source>
        <dbReference type="SAM" id="MobiDB-lite"/>
    </source>
</evidence>
<evidence type="ECO:0000313" key="3">
    <source>
        <dbReference type="Proteomes" id="UP000324222"/>
    </source>
</evidence>
<gene>
    <name evidence="2" type="ORF">E2C01_015715</name>
</gene>
<organism evidence="2 3">
    <name type="scientific">Portunus trituberculatus</name>
    <name type="common">Swimming crab</name>
    <name type="synonym">Neptunus trituberculatus</name>
    <dbReference type="NCBI Taxonomy" id="210409"/>
    <lineage>
        <taxon>Eukaryota</taxon>
        <taxon>Metazoa</taxon>
        <taxon>Ecdysozoa</taxon>
        <taxon>Arthropoda</taxon>
        <taxon>Crustacea</taxon>
        <taxon>Multicrustacea</taxon>
        <taxon>Malacostraca</taxon>
        <taxon>Eumalacostraca</taxon>
        <taxon>Eucarida</taxon>
        <taxon>Decapoda</taxon>
        <taxon>Pleocyemata</taxon>
        <taxon>Brachyura</taxon>
        <taxon>Eubrachyura</taxon>
        <taxon>Portunoidea</taxon>
        <taxon>Portunidae</taxon>
        <taxon>Portuninae</taxon>
        <taxon>Portunus</taxon>
    </lineage>
</organism>
<accession>A0A5B7DNU1</accession>
<dbReference type="AlphaFoldDB" id="A0A5B7DNU1"/>
<reference evidence="2 3" key="1">
    <citation type="submission" date="2019-05" db="EMBL/GenBank/DDBJ databases">
        <title>Another draft genome of Portunus trituberculatus and its Hox gene families provides insights of decapod evolution.</title>
        <authorList>
            <person name="Jeong J.-H."/>
            <person name="Song I."/>
            <person name="Kim S."/>
            <person name="Choi T."/>
            <person name="Kim D."/>
            <person name="Ryu S."/>
            <person name="Kim W."/>
        </authorList>
    </citation>
    <scope>NUCLEOTIDE SEQUENCE [LARGE SCALE GENOMIC DNA]</scope>
    <source>
        <tissue evidence="2">Muscle</tissue>
    </source>
</reference>
<protein>
    <submittedName>
        <fullName evidence="2">Uncharacterized protein</fullName>
    </submittedName>
</protein>
<dbReference type="EMBL" id="VSRR010001115">
    <property type="protein sequence ID" value="MPC22694.1"/>
    <property type="molecule type" value="Genomic_DNA"/>
</dbReference>
<comment type="caution">
    <text evidence="2">The sequence shown here is derived from an EMBL/GenBank/DDBJ whole genome shotgun (WGS) entry which is preliminary data.</text>
</comment>
<keyword evidence="3" id="KW-1185">Reference proteome</keyword>
<name>A0A5B7DNU1_PORTR</name>
<proteinExistence type="predicted"/>
<dbReference type="Proteomes" id="UP000324222">
    <property type="component" value="Unassembled WGS sequence"/>
</dbReference>
<evidence type="ECO:0000313" key="2">
    <source>
        <dbReference type="EMBL" id="MPC22694.1"/>
    </source>
</evidence>